<evidence type="ECO:0000256" key="1">
    <source>
        <dbReference type="RuleBase" id="RU000411"/>
    </source>
</evidence>
<comment type="caution">
    <text evidence="3">The sequence shown here is derived from an EMBL/GenBank/DDBJ whole genome shotgun (WGS) entry which is preliminary data.</text>
</comment>
<dbReference type="RefSeq" id="WP_142218572.1">
    <property type="nucleotide sequence ID" value="NZ_JBPJFI010000001.1"/>
</dbReference>
<proteinExistence type="inferred from homology"/>
<reference evidence="3 4" key="1">
    <citation type="submission" date="2019-06" db="EMBL/GenBank/DDBJ databases">
        <title>Sequencing the genomes of 1000 actinobacteria strains.</title>
        <authorList>
            <person name="Klenk H.-P."/>
        </authorList>
    </citation>
    <scope>NUCLEOTIDE SEQUENCE [LARGE SCALE GENOMIC DNA]</scope>
    <source>
        <strain evidence="3 4">DSM 41929</strain>
    </source>
</reference>
<protein>
    <submittedName>
        <fullName evidence="3">Serpin (Serine protease inhibitor)</fullName>
    </submittedName>
</protein>
<accession>A0A542UCG9</accession>
<comment type="similarity">
    <text evidence="1">Belongs to the serpin family.</text>
</comment>
<keyword evidence="4" id="KW-1185">Reference proteome</keyword>
<dbReference type="PANTHER" id="PTHR11461">
    <property type="entry name" value="SERINE PROTEASE INHIBITOR, SERPIN"/>
    <property type="match status" value="1"/>
</dbReference>
<feature type="domain" description="Serpin" evidence="2">
    <location>
        <begin position="19"/>
        <end position="397"/>
    </location>
</feature>
<dbReference type="Gene3D" id="3.30.497.10">
    <property type="entry name" value="Antithrombin, subunit I, domain 2"/>
    <property type="match status" value="2"/>
</dbReference>
<dbReference type="SUPFAM" id="SSF56574">
    <property type="entry name" value="Serpins"/>
    <property type="match status" value="2"/>
</dbReference>
<dbReference type="Pfam" id="PF00079">
    <property type="entry name" value="Serpin"/>
    <property type="match status" value="1"/>
</dbReference>
<gene>
    <name evidence="3" type="ORF">FB563_1731</name>
</gene>
<dbReference type="GO" id="GO:0005615">
    <property type="term" value="C:extracellular space"/>
    <property type="evidence" value="ECO:0007669"/>
    <property type="project" value="InterPro"/>
</dbReference>
<dbReference type="EMBL" id="VFNX01000001">
    <property type="protein sequence ID" value="TQK96782.1"/>
    <property type="molecule type" value="Genomic_DNA"/>
</dbReference>
<dbReference type="InterPro" id="IPR042178">
    <property type="entry name" value="Serpin_sf_1"/>
</dbReference>
<organism evidence="3 4">
    <name type="scientific">Streptomyces puniciscabiei</name>
    <dbReference type="NCBI Taxonomy" id="164348"/>
    <lineage>
        <taxon>Bacteria</taxon>
        <taxon>Bacillati</taxon>
        <taxon>Actinomycetota</taxon>
        <taxon>Actinomycetes</taxon>
        <taxon>Kitasatosporales</taxon>
        <taxon>Streptomycetaceae</taxon>
        <taxon>Streptomyces</taxon>
    </lineage>
</organism>
<evidence type="ECO:0000313" key="4">
    <source>
        <dbReference type="Proteomes" id="UP000318103"/>
    </source>
</evidence>
<dbReference type="SMART" id="SM00093">
    <property type="entry name" value="SERPIN"/>
    <property type="match status" value="1"/>
</dbReference>
<sequence length="417" mass="44163">MRVGTPTGSRVGGEVVRAVNGLTARWAETARDGTVFSAAGVWPLLAFLADGAAGPARAELSEAIGLPADQAADAARELLGALGALPGVDSAVGLWTRRTVELVPEWRAGLPAEAHGVLTGDVDADQRALDAWAADRTGGLIDGMPAPLDEDTELVLAGALTMQTGWLSPFHEVPLQTSYEPWAATERLGLRRRSTLLDRVGVADTRHGWVTELKVLGTDALDVHLLLGEEGMTPGRVLGAGVDLLHHPRTVVPGSRLPYGEVGPGLRVAKERCAASAPPVLDVLTAAYEVRADHDLLQRPALFGLSTARDTRQGHFPGISGFPLAVGSAAQSALARFGALGFRAAAVTMFDLVAGGAMPRLRYVTRRVDAVFDRPFGFLALHRHSRLVLAAGWVTDPLPLPEYPDELDASDPWKDDQ</sequence>
<dbReference type="AlphaFoldDB" id="A0A542UCG9"/>
<dbReference type="InterPro" id="IPR000215">
    <property type="entry name" value="Serpin_fam"/>
</dbReference>
<dbReference type="PANTHER" id="PTHR11461:SF211">
    <property type="entry name" value="GH10112P-RELATED"/>
    <property type="match status" value="1"/>
</dbReference>
<evidence type="ECO:0000259" key="2">
    <source>
        <dbReference type="SMART" id="SM00093"/>
    </source>
</evidence>
<dbReference type="GO" id="GO:0004867">
    <property type="term" value="F:serine-type endopeptidase inhibitor activity"/>
    <property type="evidence" value="ECO:0007669"/>
    <property type="project" value="InterPro"/>
</dbReference>
<dbReference type="InterPro" id="IPR036186">
    <property type="entry name" value="Serpin_sf"/>
</dbReference>
<dbReference type="Proteomes" id="UP000318103">
    <property type="component" value="Unassembled WGS sequence"/>
</dbReference>
<dbReference type="OrthoDB" id="4847668at2"/>
<evidence type="ECO:0000313" key="3">
    <source>
        <dbReference type="EMBL" id="TQK96782.1"/>
    </source>
</evidence>
<name>A0A542UCG9_9ACTN</name>
<dbReference type="InterPro" id="IPR023796">
    <property type="entry name" value="Serpin_dom"/>
</dbReference>